<comment type="caution">
    <text evidence="1">The sequence shown here is derived from an EMBL/GenBank/DDBJ whole genome shotgun (WGS) entry which is preliminary data.</text>
</comment>
<gene>
    <name evidence="1" type="ORF">OPT61_g3075</name>
</gene>
<proteinExistence type="predicted"/>
<name>A0ACC2IJC4_9PLEO</name>
<protein>
    <submittedName>
        <fullName evidence="1">Uncharacterized protein</fullName>
    </submittedName>
</protein>
<accession>A0ACC2IJC4</accession>
<organism evidence="1 2">
    <name type="scientific">Boeremia exigua</name>
    <dbReference type="NCBI Taxonomy" id="749465"/>
    <lineage>
        <taxon>Eukaryota</taxon>
        <taxon>Fungi</taxon>
        <taxon>Dikarya</taxon>
        <taxon>Ascomycota</taxon>
        <taxon>Pezizomycotina</taxon>
        <taxon>Dothideomycetes</taxon>
        <taxon>Pleosporomycetidae</taxon>
        <taxon>Pleosporales</taxon>
        <taxon>Pleosporineae</taxon>
        <taxon>Didymellaceae</taxon>
        <taxon>Boeremia</taxon>
    </lineage>
</organism>
<reference evidence="1" key="1">
    <citation type="submission" date="2022-11" db="EMBL/GenBank/DDBJ databases">
        <title>Genome Sequence of Boeremia exigua.</title>
        <authorList>
            <person name="Buettner E."/>
        </authorList>
    </citation>
    <scope>NUCLEOTIDE SEQUENCE</scope>
    <source>
        <strain evidence="1">CU02</strain>
    </source>
</reference>
<evidence type="ECO:0000313" key="2">
    <source>
        <dbReference type="Proteomes" id="UP001153331"/>
    </source>
</evidence>
<evidence type="ECO:0000313" key="1">
    <source>
        <dbReference type="EMBL" id="KAJ8115228.1"/>
    </source>
</evidence>
<dbReference type="Proteomes" id="UP001153331">
    <property type="component" value="Unassembled WGS sequence"/>
</dbReference>
<dbReference type="EMBL" id="JAPHNI010000151">
    <property type="protein sequence ID" value="KAJ8115228.1"/>
    <property type="molecule type" value="Genomic_DNA"/>
</dbReference>
<sequence>MATIRGEPQRYPAPLNGDHFSCFQVLRPNGSSIPVARPRVTVSAVDATMRGLNLTSDHFNADDSVRDHFNADDSVRDHFNADRPVRDNLFKDMRQSSGWSFFTKPNYALGTYGATPGHNKHPVRNVGPDAGAVARENDDPVAACFDLEQYHRDPSPVSSVTNSSGGYFDQDDSDVDTADPAYAAAFFEVDHTAVAREIEELVATYFDLDKYHSDASPASSGTDASNVEQDDGNVDTAGPAHAAPFSKLGSSVAAGDELAVGTGQTTTVYAGEAGEASNHQHTRDSWHWLESHEVQELQDAMDDWQLIESPEAQQLFRAAHAQQPLEARQAPLTFADHLLAFHALSSHPPDSVGPTNKSPVRDRKKQKETLRAETRITDRVTQHSLVPKDTVRGGRLSVNARHVM</sequence>
<keyword evidence="2" id="KW-1185">Reference proteome</keyword>